<name>A0A1Z5KQ50_FISSO</name>
<keyword evidence="1" id="KW-1133">Transmembrane helix</keyword>
<feature type="transmembrane region" description="Helical" evidence="1">
    <location>
        <begin position="179"/>
        <end position="209"/>
    </location>
</feature>
<evidence type="ECO:0000313" key="3">
    <source>
        <dbReference type="Proteomes" id="UP000198406"/>
    </source>
</evidence>
<gene>
    <name evidence="2" type="ORF">FisN_2Hh113</name>
</gene>
<dbReference type="InParanoid" id="A0A1Z5KQ50"/>
<proteinExistence type="predicted"/>
<evidence type="ECO:0000256" key="1">
    <source>
        <dbReference type="SAM" id="Phobius"/>
    </source>
</evidence>
<keyword evidence="1" id="KW-0812">Transmembrane</keyword>
<keyword evidence="3" id="KW-1185">Reference proteome</keyword>
<dbReference type="AlphaFoldDB" id="A0A1Z5KQ50"/>
<comment type="caution">
    <text evidence="2">The sequence shown here is derived from an EMBL/GenBank/DDBJ whole genome shotgun (WGS) entry which is preliminary data.</text>
</comment>
<reference evidence="2 3" key="1">
    <citation type="journal article" date="2015" name="Plant Cell">
        <title>Oil accumulation by the oleaginous diatom Fistulifera solaris as revealed by the genome and transcriptome.</title>
        <authorList>
            <person name="Tanaka T."/>
            <person name="Maeda Y."/>
            <person name="Veluchamy A."/>
            <person name="Tanaka M."/>
            <person name="Abida H."/>
            <person name="Marechal E."/>
            <person name="Bowler C."/>
            <person name="Muto M."/>
            <person name="Sunaga Y."/>
            <person name="Tanaka M."/>
            <person name="Yoshino T."/>
            <person name="Taniguchi T."/>
            <person name="Fukuda Y."/>
            <person name="Nemoto M."/>
            <person name="Matsumoto M."/>
            <person name="Wong P.S."/>
            <person name="Aburatani S."/>
            <person name="Fujibuchi W."/>
        </authorList>
    </citation>
    <scope>NUCLEOTIDE SEQUENCE [LARGE SCALE GENOMIC DNA]</scope>
    <source>
        <strain evidence="2 3">JPCC DA0580</strain>
    </source>
</reference>
<sequence>MAFFPLFPLPCRDATPAGVPSPGEASAFARTMECDFDVSELNNITSFLGARTRAVDIVGSLAIDVNCTELAASNGDDFDVDVCVSLLAAAEASLSAGSICYQGMLDYAMANSARDASVAIMDTTPKQPDFLSVAAQCGNSDSECNTIDECKELEALCSDAFALLPALEAVLGALFRRQLLAVAAAALFAGVPAAVLAATAAVAIGAIVITQNRIGNFACDETKDACERVGFENGLTCQGLSCCPGETGLQCGVNCCCCPLYYAPSGATCECVPSM</sequence>
<accession>A0A1Z5KQ50</accession>
<protein>
    <submittedName>
        <fullName evidence="2">Uncharacterized protein</fullName>
    </submittedName>
</protein>
<dbReference type="Proteomes" id="UP000198406">
    <property type="component" value="Unassembled WGS sequence"/>
</dbReference>
<evidence type="ECO:0000313" key="2">
    <source>
        <dbReference type="EMBL" id="GAX28068.1"/>
    </source>
</evidence>
<organism evidence="2 3">
    <name type="scientific">Fistulifera solaris</name>
    <name type="common">Oleaginous diatom</name>
    <dbReference type="NCBI Taxonomy" id="1519565"/>
    <lineage>
        <taxon>Eukaryota</taxon>
        <taxon>Sar</taxon>
        <taxon>Stramenopiles</taxon>
        <taxon>Ochrophyta</taxon>
        <taxon>Bacillariophyta</taxon>
        <taxon>Bacillariophyceae</taxon>
        <taxon>Bacillariophycidae</taxon>
        <taxon>Naviculales</taxon>
        <taxon>Naviculaceae</taxon>
        <taxon>Fistulifera</taxon>
    </lineage>
</organism>
<dbReference type="EMBL" id="BDSP01000264">
    <property type="protein sequence ID" value="GAX28068.1"/>
    <property type="molecule type" value="Genomic_DNA"/>
</dbReference>
<keyword evidence="1" id="KW-0472">Membrane</keyword>